<keyword evidence="2" id="KW-1185">Reference proteome</keyword>
<accession>A0AAE0L0C7</accession>
<evidence type="ECO:0000313" key="1">
    <source>
        <dbReference type="EMBL" id="KAK3267421.1"/>
    </source>
</evidence>
<proteinExistence type="predicted"/>
<gene>
    <name evidence="1" type="ORF">CYMTET_24019</name>
</gene>
<organism evidence="1 2">
    <name type="scientific">Cymbomonas tetramitiformis</name>
    <dbReference type="NCBI Taxonomy" id="36881"/>
    <lineage>
        <taxon>Eukaryota</taxon>
        <taxon>Viridiplantae</taxon>
        <taxon>Chlorophyta</taxon>
        <taxon>Pyramimonadophyceae</taxon>
        <taxon>Pyramimonadales</taxon>
        <taxon>Pyramimonadaceae</taxon>
        <taxon>Cymbomonas</taxon>
    </lineage>
</organism>
<dbReference type="EMBL" id="LGRX02012419">
    <property type="protein sequence ID" value="KAK3267421.1"/>
    <property type="molecule type" value="Genomic_DNA"/>
</dbReference>
<dbReference type="Proteomes" id="UP001190700">
    <property type="component" value="Unassembled WGS sequence"/>
</dbReference>
<evidence type="ECO:0000313" key="2">
    <source>
        <dbReference type="Proteomes" id="UP001190700"/>
    </source>
</evidence>
<comment type="caution">
    <text evidence="1">The sequence shown here is derived from an EMBL/GenBank/DDBJ whole genome shotgun (WGS) entry which is preliminary data.</text>
</comment>
<name>A0AAE0L0C7_9CHLO</name>
<protein>
    <submittedName>
        <fullName evidence="1">Uncharacterized protein</fullName>
    </submittedName>
</protein>
<reference evidence="1 2" key="1">
    <citation type="journal article" date="2015" name="Genome Biol. Evol.">
        <title>Comparative Genomics of a Bacterivorous Green Alga Reveals Evolutionary Causalities and Consequences of Phago-Mixotrophic Mode of Nutrition.</title>
        <authorList>
            <person name="Burns J.A."/>
            <person name="Paasch A."/>
            <person name="Narechania A."/>
            <person name="Kim E."/>
        </authorList>
    </citation>
    <scope>NUCLEOTIDE SEQUENCE [LARGE SCALE GENOMIC DNA]</scope>
    <source>
        <strain evidence="1 2">PLY_AMNH</strain>
    </source>
</reference>
<sequence length="176" mass="19708">MFVGVHLTKVDHLRPVLERCDASLTDSAHLGVYIPKVEALEIATTMQDIAGEMCSLIFDGTTRLGEAFNVVARYCSKDFEIELRLILFKTLEKSLDNVGLSTLITNLWTRKYDMPVENVATLVRDSVKVNGSASTRLRVVFPSSDDILCICHTLSNSGDHQDFPELSEFMCQGYDR</sequence>
<dbReference type="AlphaFoldDB" id="A0AAE0L0C7"/>